<proteinExistence type="predicted"/>
<dbReference type="PANTHER" id="PTHR28161:SF1">
    <property type="entry name" value="ATP SYNTHASE SUBUNIT F, MITOCHONDRIAL"/>
    <property type="match status" value="1"/>
</dbReference>
<evidence type="ECO:0000313" key="1">
    <source>
        <dbReference type="EMBL" id="CCH43041.1"/>
    </source>
</evidence>
<dbReference type="FunCoup" id="K0KJ88">
    <property type="interactions" value="93"/>
</dbReference>
<keyword evidence="2" id="KW-1185">Reference proteome</keyword>
<name>K0KJ88_WICCF</name>
<evidence type="ECO:0000313" key="2">
    <source>
        <dbReference type="Proteomes" id="UP000009328"/>
    </source>
</evidence>
<dbReference type="HOGENOM" id="CLU_152700_1_0_1"/>
<dbReference type="AlphaFoldDB" id="K0KJ88"/>
<dbReference type="Pfam" id="PF10791">
    <property type="entry name" value="F1F0-ATPsyn_F"/>
    <property type="match status" value="1"/>
</dbReference>
<dbReference type="eggNOG" id="ENOG502S739">
    <property type="taxonomic scope" value="Eukaryota"/>
</dbReference>
<dbReference type="Proteomes" id="UP000009328">
    <property type="component" value="Unassembled WGS sequence"/>
</dbReference>
<accession>K0KJ88</accession>
<dbReference type="InParanoid" id="K0KJ88"/>
<sequence>MSFIAKRQLSTLIPPKIASAKNLGANPNAKRLVNVVNFYKALPQGEAAPNKPFGPIARYKEKFFNGDNASGKPILHLAAFVLIFGYSCEYYFHLRHHKGGAEHH</sequence>
<dbReference type="PANTHER" id="PTHR28161">
    <property type="entry name" value="ATP SYNTHASE SUBUNIT F, MITOCHONDRIAL"/>
    <property type="match status" value="1"/>
</dbReference>
<organism evidence="1 2">
    <name type="scientific">Wickerhamomyces ciferrii (strain ATCC 14091 / BCRC 22168 / CBS 111 / JCM 3599 / NBRC 0793 / NRRL Y-1031 F-60-10)</name>
    <name type="common">Yeast</name>
    <name type="synonym">Pichia ciferrii</name>
    <dbReference type="NCBI Taxonomy" id="1206466"/>
    <lineage>
        <taxon>Eukaryota</taxon>
        <taxon>Fungi</taxon>
        <taxon>Dikarya</taxon>
        <taxon>Ascomycota</taxon>
        <taxon>Saccharomycotina</taxon>
        <taxon>Saccharomycetes</taxon>
        <taxon>Phaffomycetales</taxon>
        <taxon>Wickerhamomycetaceae</taxon>
        <taxon>Wickerhamomyces</taxon>
    </lineage>
</organism>
<gene>
    <name evidence="1" type="ORF">BN7_2588</name>
</gene>
<comment type="caution">
    <text evidence="1">The sequence shown here is derived from an EMBL/GenBank/DDBJ whole genome shotgun (WGS) entry which is preliminary data.</text>
</comment>
<dbReference type="STRING" id="1206466.K0KJ88"/>
<protein>
    <submittedName>
        <fullName evidence="1">ATP synthase subunit f, mitochondrial</fullName>
    </submittedName>
</protein>
<dbReference type="GO" id="GO:0046933">
    <property type="term" value="F:proton-transporting ATP synthase activity, rotational mechanism"/>
    <property type="evidence" value="ECO:0007669"/>
    <property type="project" value="TreeGrafter"/>
</dbReference>
<dbReference type="InterPro" id="IPR019727">
    <property type="entry name" value="ATP_synth_F0_fsu_mt_fun"/>
</dbReference>
<reference evidence="1 2" key="1">
    <citation type="journal article" date="2012" name="Eukaryot. Cell">
        <title>Draft genome sequence of Wickerhamomyces ciferrii NRRL Y-1031 F-60-10.</title>
        <authorList>
            <person name="Schneider J."/>
            <person name="Andrea H."/>
            <person name="Blom J."/>
            <person name="Jaenicke S."/>
            <person name="Ruckert C."/>
            <person name="Schorsch C."/>
            <person name="Szczepanowski R."/>
            <person name="Farwick M."/>
            <person name="Goesmann A."/>
            <person name="Puhler A."/>
            <person name="Schaffer S."/>
            <person name="Tauch A."/>
            <person name="Kohler T."/>
            <person name="Brinkrolf K."/>
        </authorList>
    </citation>
    <scope>NUCLEOTIDE SEQUENCE [LARGE SCALE GENOMIC DNA]</scope>
    <source>
        <strain evidence="2">ATCC 14091 / BCRC 22168 / CBS 111 / JCM 3599 / NBRC 0793 / NRRL Y-1031 F-60-10</strain>
    </source>
</reference>
<dbReference type="EMBL" id="CAIF01000065">
    <property type="protein sequence ID" value="CCH43041.1"/>
    <property type="molecule type" value="Genomic_DNA"/>
</dbReference>